<name>A0A3M8CMW6_9BACL</name>
<organism evidence="1 2">
    <name type="scientific">Brevibacillus invocatus</name>
    <dbReference type="NCBI Taxonomy" id="173959"/>
    <lineage>
        <taxon>Bacteria</taxon>
        <taxon>Bacillati</taxon>
        <taxon>Bacillota</taxon>
        <taxon>Bacilli</taxon>
        <taxon>Bacillales</taxon>
        <taxon>Paenibacillaceae</taxon>
        <taxon>Brevibacillus</taxon>
    </lineage>
</organism>
<evidence type="ECO:0000313" key="1">
    <source>
        <dbReference type="EMBL" id="RNB77080.1"/>
    </source>
</evidence>
<sequence length="413" mass="47710">MEKNIRQALVPQYMKNFQCIGSACEDTCCQGWTVGIDKKTYKLYKNLRDKELYPAITDKMKRIKNGASDFNYAMIKMNEEGKCPLLNQDQLCSMQLKLGEDYLSSVCSTYPRILNRVNNSLEQSASLSCPEAARLALLNPDVMQFEEVDLEIPPKTLVLQNLNIDNPSSEEYYFWNVRVFTIEILQNRNFSITERLLVLGVFFDQLQAILTDQNYQEVPSFIEAFKTVVQMGTLRDSLNEVPTSYDVQFQIIKALIDLRLALGVKNQAYLECVQDTLNGLSVTDDMSNYNEQISAYRSAFKEHYLPFIENNQHILENYLVNYVYKGLFPFTSGRINVFEEYALLVIHYSMIKTHLIGMAGYHKNSFNTDLVIKLIYSFGRVIEHNSTYVYMISEKLKQKDLKTLAHLSILIKN</sequence>
<dbReference type="NCBIfam" id="NF038110">
    <property type="entry name" value="Lys_methyl_FliB"/>
    <property type="match status" value="1"/>
</dbReference>
<keyword evidence="2" id="KW-1185">Reference proteome</keyword>
<keyword evidence="1" id="KW-0489">Methyltransferase</keyword>
<dbReference type="AlphaFoldDB" id="A0A3M8CMW6"/>
<dbReference type="Proteomes" id="UP000282028">
    <property type="component" value="Unassembled WGS sequence"/>
</dbReference>
<protein>
    <submittedName>
        <fullName evidence="1">Lysine-N-methylase</fullName>
    </submittedName>
</protein>
<evidence type="ECO:0000313" key="2">
    <source>
        <dbReference type="Proteomes" id="UP000282028"/>
    </source>
</evidence>
<dbReference type="GO" id="GO:0008168">
    <property type="term" value="F:methyltransferase activity"/>
    <property type="evidence" value="ECO:0007669"/>
    <property type="project" value="UniProtKB-KW"/>
</dbReference>
<dbReference type="RefSeq" id="WP_122907120.1">
    <property type="nucleotide sequence ID" value="NZ_CBCSBE010000018.1"/>
</dbReference>
<keyword evidence="1" id="KW-0808">Transferase</keyword>
<reference evidence="1 2" key="1">
    <citation type="submission" date="2018-10" db="EMBL/GenBank/DDBJ databases">
        <title>Phylogenomics of Brevibacillus.</title>
        <authorList>
            <person name="Dunlap C."/>
        </authorList>
    </citation>
    <scope>NUCLEOTIDE SEQUENCE [LARGE SCALE GENOMIC DNA]</scope>
    <source>
        <strain evidence="1 2">JCM 12215</strain>
    </source>
</reference>
<dbReference type="EMBL" id="RHHR01000002">
    <property type="protein sequence ID" value="RNB77080.1"/>
    <property type="molecule type" value="Genomic_DNA"/>
</dbReference>
<dbReference type="GO" id="GO:0032259">
    <property type="term" value="P:methylation"/>
    <property type="evidence" value="ECO:0007669"/>
    <property type="project" value="UniProtKB-KW"/>
</dbReference>
<comment type="caution">
    <text evidence="1">The sequence shown here is derived from an EMBL/GenBank/DDBJ whole genome shotgun (WGS) entry which is preliminary data.</text>
</comment>
<gene>
    <name evidence="1" type="ORF">EDM52_00705</name>
</gene>
<proteinExistence type="predicted"/>
<dbReference type="OrthoDB" id="86584at2"/>
<accession>A0A3M8CMW6</accession>